<evidence type="ECO:0000259" key="1">
    <source>
        <dbReference type="Pfam" id="PF14397"/>
    </source>
</evidence>
<protein>
    <recommendedName>
        <fullName evidence="1">Alpha-L-glutamate ligase-related protein ATP-grasp domain-containing protein</fullName>
    </recommendedName>
</protein>
<dbReference type="PATRIC" id="fig|1481663.8.peg.3672"/>
<gene>
    <name evidence="2" type="ORF">AAY55_04790</name>
</gene>
<accession>A0A0Q0M309</accession>
<dbReference type="Pfam" id="PF14397">
    <property type="entry name" value="ATPgrasp_ST"/>
    <property type="match status" value="1"/>
</dbReference>
<dbReference type="EMBL" id="LCUF01000004">
    <property type="protein sequence ID" value="KQA24107.1"/>
    <property type="molecule type" value="Genomic_DNA"/>
</dbReference>
<dbReference type="AlphaFoldDB" id="A0A0Q0M309"/>
<evidence type="ECO:0000313" key="3">
    <source>
        <dbReference type="Proteomes" id="UP000053724"/>
    </source>
</evidence>
<name>A0A0Q0M309_VIBMT</name>
<dbReference type="InterPro" id="IPR039523">
    <property type="entry name" value="RimK-rel_E_lig_ATP-grasp"/>
</dbReference>
<comment type="caution">
    <text evidence="2">The sequence shown here is derived from an EMBL/GenBank/DDBJ whole genome shotgun (WGS) entry which is preliminary data.</text>
</comment>
<dbReference type="RefSeq" id="WP_055027488.1">
    <property type="nucleotide sequence ID" value="NZ_CP035688.1"/>
</dbReference>
<reference evidence="2 3" key="1">
    <citation type="journal article" date="2015" name="Genome Biol. Evol.">
        <title>The Dynamics of Genetic Interactions between Vibrio metoecus and Vibrio cholerae, Two Close Relatives Co-Occurring in the Environment.</title>
        <authorList>
            <person name="Orata F.D."/>
            <person name="Kirchberger P.C."/>
            <person name="Meheust R."/>
            <person name="Barlow E.J."/>
            <person name="Tarr C.L."/>
            <person name="Boucher Y."/>
        </authorList>
    </citation>
    <scope>NUCLEOTIDE SEQUENCE [LARGE SCALE GENOMIC DNA]</scope>
    <source>
        <strain evidence="2 3">08-2459</strain>
    </source>
</reference>
<feature type="domain" description="Alpha-L-glutamate ligase-related protein ATP-grasp" evidence="1">
    <location>
        <begin position="103"/>
        <end position="353"/>
    </location>
</feature>
<dbReference type="SUPFAM" id="SSF56059">
    <property type="entry name" value="Glutathione synthetase ATP-binding domain-like"/>
    <property type="match status" value="1"/>
</dbReference>
<dbReference type="Proteomes" id="UP000053724">
    <property type="component" value="Unassembled WGS sequence"/>
</dbReference>
<organism evidence="2 3">
    <name type="scientific">Vibrio metoecus</name>
    <dbReference type="NCBI Taxonomy" id="1481663"/>
    <lineage>
        <taxon>Bacteria</taxon>
        <taxon>Pseudomonadati</taxon>
        <taxon>Pseudomonadota</taxon>
        <taxon>Gammaproteobacteria</taxon>
        <taxon>Vibrionales</taxon>
        <taxon>Vibrionaceae</taxon>
        <taxon>Vibrio</taxon>
    </lineage>
</organism>
<evidence type="ECO:0000313" key="2">
    <source>
        <dbReference type="EMBL" id="KQA24107.1"/>
    </source>
</evidence>
<proteinExistence type="predicted"/>
<sequence length="382" mass="43877">MTSVGMFKHKIIDYIRLVYLFIKDKRTREHFARYIRSNNKKDVDIIRFEVRELWKYWGFFPVQYYTHDFYSNSCLLKLDEMKAYMPSYYFYKIIYPYYDDIEKTTSMLENKIYMKRLFEGVGIPTPMTLFTKLNNVFLLNDNVSVVGETEINLSIEDCSAKRIFIKPVGGRGGKGIIIAEKIGSGYFFERNIIDYKFLLSLDGDYVVEEGIEQHAEILKVYEQSVNTLRAVTLRKKNGQVELLAVTLRMGINGRKIDNSSAGGILIGIDLVSGGPLKSYATYEYGEERFTHHPDSGFLFSELNIPNWKNIKSGIIDSARKLENANLIGWDVAITNEGFLMIEANTLLGLDHTQSGVGGLRDHFIVGEPLLAICNSRRDEIFL</sequence>